<evidence type="ECO:0000313" key="2">
    <source>
        <dbReference type="Proteomes" id="UP000283709"/>
    </source>
</evidence>
<comment type="caution">
    <text evidence="1">The sequence shown here is derived from an EMBL/GenBank/DDBJ whole genome shotgun (WGS) entry which is preliminary data.</text>
</comment>
<organism evidence="1 2">
    <name type="scientific">Paraburkholderia fungorum</name>
    <dbReference type="NCBI Taxonomy" id="134537"/>
    <lineage>
        <taxon>Bacteria</taxon>
        <taxon>Pseudomonadati</taxon>
        <taxon>Pseudomonadota</taxon>
        <taxon>Betaproteobacteria</taxon>
        <taxon>Burkholderiales</taxon>
        <taxon>Burkholderiaceae</taxon>
        <taxon>Paraburkholderia</taxon>
    </lineage>
</organism>
<name>A0A3R7EAF3_9BURK</name>
<dbReference type="AlphaFoldDB" id="A0A3R7EAF3"/>
<gene>
    <name evidence="1" type="ORF">BCY88_01210</name>
</gene>
<accession>A0A3R7EAF3</accession>
<protein>
    <submittedName>
        <fullName evidence="1">Uncharacterized protein</fullName>
    </submittedName>
</protein>
<dbReference type="Proteomes" id="UP000283709">
    <property type="component" value="Unassembled WGS sequence"/>
</dbReference>
<sequence>MSWWETSMLAAIALITMDTPSIWSARAGPRLRFRLKPIQLSKQMLDLERLQLSQGKFVLYAL</sequence>
<dbReference type="EMBL" id="MCAS01000001">
    <property type="protein sequence ID" value="RKF50824.1"/>
    <property type="molecule type" value="Genomic_DNA"/>
</dbReference>
<evidence type="ECO:0000313" key="1">
    <source>
        <dbReference type="EMBL" id="RKF50824.1"/>
    </source>
</evidence>
<proteinExistence type="predicted"/>
<reference evidence="1 2" key="1">
    <citation type="submission" date="2016-07" db="EMBL/GenBank/DDBJ databases">
        <title>Genome analysis of Burkholderia fungorum ES3-20.</title>
        <authorList>
            <person name="Xu D."/>
            <person name="Yao R."/>
            <person name="Zheng S."/>
        </authorList>
    </citation>
    <scope>NUCLEOTIDE SEQUENCE [LARGE SCALE GENOMIC DNA]</scope>
    <source>
        <strain evidence="1 2">ES3-20</strain>
    </source>
</reference>